<proteinExistence type="predicted"/>
<feature type="region of interest" description="Disordered" evidence="1">
    <location>
        <begin position="172"/>
        <end position="199"/>
    </location>
</feature>
<evidence type="ECO:0000313" key="3">
    <source>
        <dbReference type="EMBL" id="KTD11354.1"/>
    </source>
</evidence>
<feature type="signal peptide" evidence="2">
    <location>
        <begin position="1"/>
        <end position="21"/>
    </location>
</feature>
<dbReference type="OrthoDB" id="5639804at2"/>
<dbReference type="Proteomes" id="UP000093336">
    <property type="component" value="Unassembled WGS sequence"/>
</dbReference>
<evidence type="ECO:0000313" key="4">
    <source>
        <dbReference type="EMBL" id="OCH98787.1"/>
    </source>
</evidence>
<evidence type="ECO:0000313" key="5">
    <source>
        <dbReference type="Proteomes" id="UP000054715"/>
    </source>
</evidence>
<feature type="chain" id="PRO_5006914308" evidence="2">
    <location>
        <begin position="22"/>
        <end position="199"/>
    </location>
</feature>
<dbReference type="EMBL" id="LNYG01000008">
    <property type="protein sequence ID" value="KTD11354.1"/>
    <property type="molecule type" value="Genomic_DNA"/>
</dbReference>
<dbReference type="AlphaFoldDB" id="A0A0W0UU04"/>
<keyword evidence="2" id="KW-0732">Signal</keyword>
<dbReference type="STRING" id="455.Ljam_0548"/>
<organism evidence="3 5">
    <name type="scientific">Legionella jamestowniensis</name>
    <dbReference type="NCBI Taxonomy" id="455"/>
    <lineage>
        <taxon>Bacteria</taxon>
        <taxon>Pseudomonadati</taxon>
        <taxon>Pseudomonadota</taxon>
        <taxon>Gammaproteobacteria</taxon>
        <taxon>Legionellales</taxon>
        <taxon>Legionellaceae</taxon>
        <taxon>Legionella</taxon>
    </lineage>
</organism>
<protein>
    <submittedName>
        <fullName evidence="3">Uncharacterized protein</fullName>
    </submittedName>
</protein>
<reference evidence="4 6" key="2">
    <citation type="submission" date="2016-05" db="EMBL/GenBank/DDBJ databases">
        <authorList>
            <person name="Prochazka B."/>
            <person name="Indra A."/>
            <person name="Hasenberger P."/>
            <person name="Blaschitz M."/>
            <person name="Wagner L."/>
            <person name="Wewalka G."/>
            <person name="Sorschag S."/>
            <person name="Schmid D."/>
            <person name="Ruppitsch W."/>
        </authorList>
    </citation>
    <scope>NUCLEOTIDE SEQUENCE [LARGE SCALE GENOMIC DNA]</scope>
    <source>
        <strain evidence="4 6">974010_12</strain>
    </source>
</reference>
<reference evidence="3 5" key="1">
    <citation type="submission" date="2015-11" db="EMBL/GenBank/DDBJ databases">
        <title>Genomic analysis of 38 Legionella species identifies large and diverse effector repertoires.</title>
        <authorList>
            <person name="Burstein D."/>
            <person name="Amaro F."/>
            <person name="Zusman T."/>
            <person name="Lifshitz Z."/>
            <person name="Cohen O."/>
            <person name="Gilbert J.A."/>
            <person name="Pupko T."/>
            <person name="Shuman H.A."/>
            <person name="Segal G."/>
        </authorList>
    </citation>
    <scope>NUCLEOTIDE SEQUENCE [LARGE SCALE GENOMIC DNA]</scope>
    <source>
        <strain evidence="3 5">JA-26-G1-E2</strain>
    </source>
</reference>
<keyword evidence="6" id="KW-1185">Reference proteome</keyword>
<dbReference type="PATRIC" id="fig|455.5.peg.581"/>
<gene>
    <name evidence="4" type="ORF">A8135_10825</name>
    <name evidence="3" type="ORF">Ljam_0548</name>
</gene>
<evidence type="ECO:0000256" key="2">
    <source>
        <dbReference type="SAM" id="SignalP"/>
    </source>
</evidence>
<sequence>MRSSFAKFTLAVIILSSFSLTGNTATTEGTLQNSFQTQCIDSWMKRLDNIRDKVDYKNFGEKYCECASQHPLDTQEAINKTMQLCISQTLLQDTMDSLENEVGLDKAASEEINEYCEDRFTLVFPTMNDKDKRTTASYCDCAEPKLAALLKVVDNLTDKEYSNEIKKIASSCSVSMQEQHQTSSTNSSQEASSSTEDEE</sequence>
<dbReference type="EMBL" id="LYOZ01000006">
    <property type="protein sequence ID" value="OCH98787.1"/>
    <property type="molecule type" value="Genomic_DNA"/>
</dbReference>
<evidence type="ECO:0000256" key="1">
    <source>
        <dbReference type="SAM" id="MobiDB-lite"/>
    </source>
</evidence>
<evidence type="ECO:0000313" key="6">
    <source>
        <dbReference type="Proteomes" id="UP000093336"/>
    </source>
</evidence>
<dbReference type="RefSeq" id="WP_058448601.1">
    <property type="nucleotide sequence ID" value="NZ_CAAAJF010000004.1"/>
</dbReference>
<feature type="compositionally biased region" description="Low complexity" evidence="1">
    <location>
        <begin position="182"/>
        <end position="199"/>
    </location>
</feature>
<name>A0A0W0UU04_9GAMM</name>
<dbReference type="Proteomes" id="UP000054715">
    <property type="component" value="Unassembled WGS sequence"/>
</dbReference>
<comment type="caution">
    <text evidence="3">The sequence shown here is derived from an EMBL/GenBank/DDBJ whole genome shotgun (WGS) entry which is preliminary data.</text>
</comment>
<accession>A0A0W0UU04</accession>
<feature type="compositionally biased region" description="Polar residues" evidence="1">
    <location>
        <begin position="172"/>
        <end position="181"/>
    </location>
</feature>